<dbReference type="Gene3D" id="2.60.120.1440">
    <property type="match status" value="1"/>
</dbReference>
<proteinExistence type="predicted"/>
<feature type="domain" description="FecR protein" evidence="2">
    <location>
        <begin position="2"/>
        <end position="57"/>
    </location>
</feature>
<dbReference type="InterPro" id="IPR006860">
    <property type="entry name" value="FecR"/>
</dbReference>
<dbReference type="AlphaFoldDB" id="B9TG80"/>
<name>B9TG80_RICCO</name>
<keyword evidence="4" id="KW-1185">Reference proteome</keyword>
<organism evidence="3 4">
    <name type="scientific">Ricinus communis</name>
    <name type="common">Castor bean</name>
    <dbReference type="NCBI Taxonomy" id="3988"/>
    <lineage>
        <taxon>Eukaryota</taxon>
        <taxon>Viridiplantae</taxon>
        <taxon>Streptophyta</taxon>
        <taxon>Embryophyta</taxon>
        <taxon>Tracheophyta</taxon>
        <taxon>Spermatophyta</taxon>
        <taxon>Magnoliopsida</taxon>
        <taxon>eudicotyledons</taxon>
        <taxon>Gunneridae</taxon>
        <taxon>Pentapetalae</taxon>
        <taxon>rosids</taxon>
        <taxon>fabids</taxon>
        <taxon>Malpighiales</taxon>
        <taxon>Euphorbiaceae</taxon>
        <taxon>Acalyphoideae</taxon>
        <taxon>Acalypheae</taxon>
        <taxon>Ricinus</taxon>
    </lineage>
</organism>
<feature type="region of interest" description="Disordered" evidence="1">
    <location>
        <begin position="106"/>
        <end position="131"/>
    </location>
</feature>
<protein>
    <recommendedName>
        <fullName evidence="2">FecR protein domain-containing protein</fullName>
    </recommendedName>
</protein>
<evidence type="ECO:0000313" key="3">
    <source>
        <dbReference type="EMBL" id="EEF25134.1"/>
    </source>
</evidence>
<feature type="non-terminal residue" evidence="3">
    <location>
        <position position="1"/>
    </location>
</feature>
<accession>B9TG80</accession>
<dbReference type="EMBL" id="EQ980441">
    <property type="protein sequence ID" value="EEF25134.1"/>
    <property type="molecule type" value="Genomic_DNA"/>
</dbReference>
<reference evidence="4" key="1">
    <citation type="journal article" date="2010" name="Nat. Biotechnol.">
        <title>Draft genome sequence of the oilseed species Ricinus communis.</title>
        <authorList>
            <person name="Chan A.P."/>
            <person name="Crabtree J."/>
            <person name="Zhao Q."/>
            <person name="Lorenzi H."/>
            <person name="Orvis J."/>
            <person name="Puiu D."/>
            <person name="Melake-Berhan A."/>
            <person name="Jones K.M."/>
            <person name="Redman J."/>
            <person name="Chen G."/>
            <person name="Cahoon E.B."/>
            <person name="Gedil M."/>
            <person name="Stanke M."/>
            <person name="Haas B.J."/>
            <person name="Wortman J.R."/>
            <person name="Fraser-Liggett C.M."/>
            <person name="Ravel J."/>
            <person name="Rabinowicz P.D."/>
        </authorList>
    </citation>
    <scope>NUCLEOTIDE SEQUENCE [LARGE SCALE GENOMIC DNA]</scope>
    <source>
        <strain evidence="4">cv. Hale</strain>
    </source>
</reference>
<evidence type="ECO:0000256" key="1">
    <source>
        <dbReference type="SAM" id="MobiDB-lite"/>
    </source>
</evidence>
<dbReference type="InParanoid" id="B9TG80"/>
<evidence type="ECO:0000313" key="4">
    <source>
        <dbReference type="Proteomes" id="UP000008311"/>
    </source>
</evidence>
<dbReference type="Proteomes" id="UP000008311">
    <property type="component" value="Unassembled WGS sequence"/>
</dbReference>
<gene>
    <name evidence="3" type="ORF">RCOM_1784160</name>
</gene>
<sequence length="355" mass="36579">FELLNGVARSISGNGVKHARQNFRFNTPVAAIGVRGTDFVVYTDQQTSRVTVVSGGVVVSGFAGACGPEGGGPCEGGASRELFAGQAGLMLQVQRGQTAPQLLRSPVMSPADQGAPARPDEPVGKVGANSPTDVNLDAQKSANLLNSAKALTVAPPSPPVVTPPPVVDQSDPPPVVTPPVVVPPVVAYGPPEVQWGRYQAVAGAAVDAALNAQIGDLSKNTPAQVLGAYQIARLKDTAYVAPREGTAAFVLSSSDAILQRTGRDAVQAAVQDGKLSVDFGARTFNTSLTVVGDGMQVPFIASGNVTKLGELVNVNSLADYRVKGYLGGASAEEAAYLFQYKNSAVMINGATKWSR</sequence>
<evidence type="ECO:0000259" key="2">
    <source>
        <dbReference type="Pfam" id="PF04773"/>
    </source>
</evidence>
<dbReference type="Pfam" id="PF04773">
    <property type="entry name" value="FecR"/>
    <property type="match status" value="1"/>
</dbReference>